<proteinExistence type="predicted"/>
<name>A0A4Q4NPU9_ALTAL</name>
<gene>
    <name evidence="2" type="ORF">AA0117_g2961</name>
</gene>
<sequence>MGVATGQDEDTSCRYTETSASDSSAAESVVTEPYVTESSIPYLLAKKPVVAKHRTKQAKGSYGAASNAETHGSHQNTGLG</sequence>
<feature type="compositionally biased region" description="Low complexity" evidence="1">
    <location>
        <begin position="16"/>
        <end position="29"/>
    </location>
</feature>
<feature type="region of interest" description="Disordered" evidence="1">
    <location>
        <begin position="53"/>
        <end position="80"/>
    </location>
</feature>
<protein>
    <submittedName>
        <fullName evidence="2">Uncharacterized protein</fullName>
    </submittedName>
</protein>
<feature type="compositionally biased region" description="Polar residues" evidence="1">
    <location>
        <begin position="67"/>
        <end position="80"/>
    </location>
</feature>
<comment type="caution">
    <text evidence="2">The sequence shown here is derived from an EMBL/GenBank/DDBJ whole genome shotgun (WGS) entry which is preliminary data.</text>
</comment>
<dbReference type="EMBL" id="PDXD01000003">
    <property type="protein sequence ID" value="RYN80693.1"/>
    <property type="molecule type" value="Genomic_DNA"/>
</dbReference>
<evidence type="ECO:0000313" key="2">
    <source>
        <dbReference type="EMBL" id="RYN80693.1"/>
    </source>
</evidence>
<dbReference type="AlphaFoldDB" id="A0A4Q4NPU9"/>
<dbReference type="Proteomes" id="UP000291422">
    <property type="component" value="Unassembled WGS sequence"/>
</dbReference>
<feature type="region of interest" description="Disordered" evidence="1">
    <location>
        <begin position="1"/>
        <end position="29"/>
    </location>
</feature>
<evidence type="ECO:0000313" key="3">
    <source>
        <dbReference type="Proteomes" id="UP000291422"/>
    </source>
</evidence>
<organism evidence="2 3">
    <name type="scientific">Alternaria alternata</name>
    <name type="common">Alternaria rot fungus</name>
    <name type="synonym">Torula alternata</name>
    <dbReference type="NCBI Taxonomy" id="5599"/>
    <lineage>
        <taxon>Eukaryota</taxon>
        <taxon>Fungi</taxon>
        <taxon>Dikarya</taxon>
        <taxon>Ascomycota</taxon>
        <taxon>Pezizomycotina</taxon>
        <taxon>Dothideomycetes</taxon>
        <taxon>Pleosporomycetidae</taxon>
        <taxon>Pleosporales</taxon>
        <taxon>Pleosporineae</taxon>
        <taxon>Pleosporaceae</taxon>
        <taxon>Alternaria</taxon>
        <taxon>Alternaria sect. Alternaria</taxon>
        <taxon>Alternaria alternata complex</taxon>
    </lineage>
</organism>
<evidence type="ECO:0000256" key="1">
    <source>
        <dbReference type="SAM" id="MobiDB-lite"/>
    </source>
</evidence>
<accession>A0A4Q4NPU9</accession>
<reference evidence="3" key="1">
    <citation type="journal article" date="2019" name="bioRxiv">
        <title>Genomics, evolutionary history and diagnostics of the Alternaria alternata species group including apple and Asian pear pathotypes.</title>
        <authorList>
            <person name="Armitage A.D."/>
            <person name="Cockerton H.M."/>
            <person name="Sreenivasaprasad S."/>
            <person name="Woodhall J.W."/>
            <person name="Lane C.R."/>
            <person name="Harrison R.J."/>
            <person name="Clarkson J.P."/>
        </authorList>
    </citation>
    <scope>NUCLEOTIDE SEQUENCE [LARGE SCALE GENOMIC DNA]</scope>
    <source>
        <strain evidence="3">FERA 1177</strain>
    </source>
</reference>